<accession>A0A5B7FXP9</accession>
<protein>
    <submittedName>
        <fullName evidence="2">Uncharacterized protein</fullName>
    </submittedName>
</protein>
<evidence type="ECO:0000256" key="1">
    <source>
        <dbReference type="SAM" id="MobiDB-lite"/>
    </source>
</evidence>
<gene>
    <name evidence="2" type="ORF">E2C01_044021</name>
</gene>
<comment type="caution">
    <text evidence="2">The sequence shown here is derived from an EMBL/GenBank/DDBJ whole genome shotgun (WGS) entry which is preliminary data.</text>
</comment>
<proteinExistence type="predicted"/>
<dbReference type="EMBL" id="VSRR010009339">
    <property type="protein sequence ID" value="MPC50197.1"/>
    <property type="molecule type" value="Genomic_DNA"/>
</dbReference>
<name>A0A5B7FXP9_PORTR</name>
<keyword evidence="3" id="KW-1185">Reference proteome</keyword>
<sequence>MPLCKYRPIAPAGTLEECMESAVQLLAIIGAGNFILRGTHIRAHITIFVFGQSFPTSCNLGQDSSNNEKRKDTERFPDFVHLNQRSSPAPDPPEYEIFTRKSFGEAERV</sequence>
<feature type="region of interest" description="Disordered" evidence="1">
    <location>
        <begin position="60"/>
        <end position="96"/>
    </location>
</feature>
<evidence type="ECO:0000313" key="2">
    <source>
        <dbReference type="EMBL" id="MPC50197.1"/>
    </source>
</evidence>
<organism evidence="2 3">
    <name type="scientific">Portunus trituberculatus</name>
    <name type="common">Swimming crab</name>
    <name type="synonym">Neptunus trituberculatus</name>
    <dbReference type="NCBI Taxonomy" id="210409"/>
    <lineage>
        <taxon>Eukaryota</taxon>
        <taxon>Metazoa</taxon>
        <taxon>Ecdysozoa</taxon>
        <taxon>Arthropoda</taxon>
        <taxon>Crustacea</taxon>
        <taxon>Multicrustacea</taxon>
        <taxon>Malacostraca</taxon>
        <taxon>Eumalacostraca</taxon>
        <taxon>Eucarida</taxon>
        <taxon>Decapoda</taxon>
        <taxon>Pleocyemata</taxon>
        <taxon>Brachyura</taxon>
        <taxon>Eubrachyura</taxon>
        <taxon>Portunoidea</taxon>
        <taxon>Portunidae</taxon>
        <taxon>Portuninae</taxon>
        <taxon>Portunus</taxon>
    </lineage>
</organism>
<feature type="compositionally biased region" description="Basic and acidic residues" evidence="1">
    <location>
        <begin position="66"/>
        <end position="78"/>
    </location>
</feature>
<dbReference type="AlphaFoldDB" id="A0A5B7FXP9"/>
<dbReference type="Proteomes" id="UP000324222">
    <property type="component" value="Unassembled WGS sequence"/>
</dbReference>
<reference evidence="2 3" key="1">
    <citation type="submission" date="2019-05" db="EMBL/GenBank/DDBJ databases">
        <title>Another draft genome of Portunus trituberculatus and its Hox gene families provides insights of decapod evolution.</title>
        <authorList>
            <person name="Jeong J.-H."/>
            <person name="Song I."/>
            <person name="Kim S."/>
            <person name="Choi T."/>
            <person name="Kim D."/>
            <person name="Ryu S."/>
            <person name="Kim W."/>
        </authorList>
    </citation>
    <scope>NUCLEOTIDE SEQUENCE [LARGE SCALE GENOMIC DNA]</scope>
    <source>
        <tissue evidence="2">Muscle</tissue>
    </source>
</reference>
<evidence type="ECO:0000313" key="3">
    <source>
        <dbReference type="Proteomes" id="UP000324222"/>
    </source>
</evidence>